<organism evidence="18 19">
    <name type="scientific">Nitrococcus mobilis Nb-231</name>
    <dbReference type="NCBI Taxonomy" id="314278"/>
    <lineage>
        <taxon>Bacteria</taxon>
        <taxon>Pseudomonadati</taxon>
        <taxon>Pseudomonadota</taxon>
        <taxon>Gammaproteobacteria</taxon>
        <taxon>Chromatiales</taxon>
        <taxon>Ectothiorhodospiraceae</taxon>
        <taxon>Nitrococcus</taxon>
    </lineage>
</organism>
<dbReference type="InterPro" id="IPR027268">
    <property type="entry name" value="Peptidase_M4/M1_CTD_sf"/>
</dbReference>
<dbReference type="EC" id="3.4.11.2" evidence="4 13"/>
<reference evidence="18 19" key="1">
    <citation type="submission" date="2006-02" db="EMBL/GenBank/DDBJ databases">
        <authorList>
            <person name="Waterbury J."/>
            <person name="Ferriera S."/>
            <person name="Johnson J."/>
            <person name="Kravitz S."/>
            <person name="Halpern A."/>
            <person name="Remington K."/>
            <person name="Beeson K."/>
            <person name="Tran B."/>
            <person name="Rogers Y.-H."/>
            <person name="Friedman R."/>
            <person name="Venter J.C."/>
        </authorList>
    </citation>
    <scope>NUCLEOTIDE SEQUENCE [LARGE SCALE GENOMIC DNA]</scope>
    <source>
        <strain evidence="18 19">Nb-231</strain>
    </source>
</reference>
<gene>
    <name evidence="18" type="ORF">NB231_01479</name>
</gene>
<dbReference type="GO" id="GO:0008270">
    <property type="term" value="F:zinc ion binding"/>
    <property type="evidence" value="ECO:0007669"/>
    <property type="project" value="InterPro"/>
</dbReference>
<evidence type="ECO:0000256" key="1">
    <source>
        <dbReference type="ARBA" id="ARBA00000098"/>
    </source>
</evidence>
<dbReference type="InterPro" id="IPR045357">
    <property type="entry name" value="Aminopeptidase_N-like_N"/>
</dbReference>
<dbReference type="Pfam" id="PF17900">
    <property type="entry name" value="Peptidase_M1_N"/>
    <property type="match status" value="1"/>
</dbReference>
<dbReference type="InterPro" id="IPR024601">
    <property type="entry name" value="Peptidase_M1_pepN_C"/>
</dbReference>
<dbReference type="SUPFAM" id="SSF63737">
    <property type="entry name" value="Leukotriene A4 hydrolase N-terminal domain"/>
    <property type="match status" value="1"/>
</dbReference>
<dbReference type="Pfam" id="PF01433">
    <property type="entry name" value="Peptidase_M1"/>
    <property type="match status" value="1"/>
</dbReference>
<dbReference type="InterPro" id="IPR042097">
    <property type="entry name" value="Aminopeptidase_N-like_N_sf"/>
</dbReference>
<feature type="domain" description="Peptidase M1 membrane alanine aminopeptidase" evidence="14">
    <location>
        <begin position="232"/>
        <end position="441"/>
    </location>
</feature>
<keyword evidence="11" id="KW-0482">Metalloprotease</keyword>
<comment type="function">
    <text evidence="12">Aminopeptidase N is involved in the degradation of intracellular peptides generated by protein breakdown during normal growth as well as in response to nutrient starvation.</text>
</comment>
<dbReference type="EMBL" id="AAOF01000008">
    <property type="protein sequence ID" value="EAR21540.1"/>
    <property type="molecule type" value="Genomic_DNA"/>
</dbReference>
<dbReference type="Gene3D" id="3.30.2010.30">
    <property type="match status" value="1"/>
</dbReference>
<feature type="domain" description="Aminopeptidase N-like N-terminal" evidence="17">
    <location>
        <begin position="92"/>
        <end position="191"/>
    </location>
</feature>
<dbReference type="InterPro" id="IPR035414">
    <property type="entry name" value="Peptidase_M1_pepN_Ig-like"/>
</dbReference>
<evidence type="ECO:0000256" key="13">
    <source>
        <dbReference type="NCBIfam" id="TIGR02414"/>
    </source>
</evidence>
<dbReference type="PANTHER" id="PTHR46322">
    <property type="entry name" value="PUROMYCIN-SENSITIVE AMINOPEPTIDASE"/>
    <property type="match status" value="1"/>
</dbReference>
<evidence type="ECO:0000256" key="8">
    <source>
        <dbReference type="ARBA" id="ARBA00022723"/>
    </source>
</evidence>
<dbReference type="PRINTS" id="PR00756">
    <property type="entry name" value="ALADIPTASE"/>
</dbReference>
<dbReference type="GO" id="GO:0016285">
    <property type="term" value="F:alanyl aminopeptidase activity"/>
    <property type="evidence" value="ECO:0007669"/>
    <property type="project" value="UniProtKB-EC"/>
</dbReference>
<evidence type="ECO:0000256" key="2">
    <source>
        <dbReference type="ARBA" id="ARBA00001947"/>
    </source>
</evidence>
<feature type="domain" description="Peptidase M1 alanyl aminopeptidase C-terminal" evidence="16">
    <location>
        <begin position="559"/>
        <end position="877"/>
    </location>
</feature>
<dbReference type="InterPro" id="IPR037144">
    <property type="entry name" value="Peptidase_M1_pepN_C_sf"/>
</dbReference>
<dbReference type="NCBIfam" id="TIGR02414">
    <property type="entry name" value="pepN_proteo"/>
    <property type="match status" value="1"/>
</dbReference>
<evidence type="ECO:0000256" key="3">
    <source>
        <dbReference type="ARBA" id="ARBA00010136"/>
    </source>
</evidence>
<evidence type="ECO:0000256" key="9">
    <source>
        <dbReference type="ARBA" id="ARBA00022801"/>
    </source>
</evidence>
<comment type="caution">
    <text evidence="18">The sequence shown here is derived from an EMBL/GenBank/DDBJ whole genome shotgun (WGS) entry which is preliminary data.</text>
</comment>
<protein>
    <recommendedName>
        <fullName evidence="5 13">Aminopeptidase N</fullName>
        <ecNumber evidence="4 13">3.4.11.2</ecNumber>
    </recommendedName>
</protein>
<dbReference type="OrthoDB" id="100605at2"/>
<dbReference type="STRING" id="314278.NB231_01479"/>
<evidence type="ECO:0000256" key="4">
    <source>
        <dbReference type="ARBA" id="ARBA00012564"/>
    </source>
</evidence>
<comment type="catalytic activity">
    <reaction evidence="1">
        <text>Release of an N-terminal amino acid, Xaa-|-Yaa- from a peptide, amide or arylamide. Xaa is preferably Ala, but may be most amino acids including Pro (slow action). When a terminal hydrophobic residue is followed by a prolyl residue, the two may be released as an intact Xaa-Pro dipeptide.</text>
        <dbReference type="EC" id="3.4.11.2"/>
    </reaction>
</comment>
<sequence>MAHQPTTVHRRDYSAPDYLVDHVALHFDLHQEQTTVHARLELRRNDSDNAQPQPLRLNGIELELLGLALDGVPLTQEDYRLDAESLTIERVPSQCTLEVITRIRPQENMRLEGLYRSGAMFCTQCEAQGFRRITFFLDRPDVMARFTTTIEADRDRYPVLLSNGNQVAQGQAAGNRHWVRWEDPFPKPSYLFALVAGDLACHEDRHVTASGRTVRLRIFTERENLDKTEHAMACLQAAMRWDEATYDLECDLNDYMIVAVGDFNMGAMENKGLNIFNTQYILARPETATDSDYEDILAVVGHEYFHNWTGNRVTLRDWFQLSLKEGLTVFREQQFTAAMGAAAVKRIQEVRGLRAAQFPEDAGPMAHSVRPDKYVEINNFYTATVYMKGAEVIRMYHSLLGQEGFCQGLALYLQRHDGQAVTCRDFLMAMAEANGIDLEQFGLWYSQAGTPCLEVHDEYEPGSGRYTLHIRQHTPATPGQPHKQPLHIPVIVGLLNAEGHDLPLRLENETQAITTGSRVLELRHERETFRFLDIPQRPIPSLLRGFSAPVKLDYAYTEDQLAFLFGHDSDEFNRWEAGQQLSARILLRWVNEGRGSIPERFRTAFRRTLCDTETDPALLAEALALPSENFLAEQMKVIDVEGIHIAREAMRCNLAEHLSEELRARYALCVEQGNKTENTAAAAGYRRLKNAVLGYLATLQNSTELQRCLDQYATADNMTDALAALALLVDSNASEAEASLADFYRRWQHEPLVVDKWLRVQALSSRSDTLARVIQLTAHPAFDIRNPNKVRSLLGAFAQGNPACFHDVSGAGYTFLADRVLELDGINPQVAARLVTPLSRWGRHDPRRSSCMHQQLERIYAQEGLSKDVYEIVARSLDRAVE</sequence>
<keyword evidence="19" id="KW-1185">Reference proteome</keyword>
<evidence type="ECO:0000313" key="19">
    <source>
        <dbReference type="Proteomes" id="UP000003374"/>
    </source>
</evidence>
<evidence type="ECO:0000256" key="5">
    <source>
        <dbReference type="ARBA" id="ARBA00015611"/>
    </source>
</evidence>
<dbReference type="Gene3D" id="1.10.390.10">
    <property type="entry name" value="Neutral Protease Domain 2"/>
    <property type="match status" value="1"/>
</dbReference>
<dbReference type="Pfam" id="PF11940">
    <property type="entry name" value="DUF3458"/>
    <property type="match status" value="1"/>
</dbReference>
<dbReference type="eggNOG" id="COG0308">
    <property type="taxonomic scope" value="Bacteria"/>
</dbReference>
<proteinExistence type="inferred from homology"/>
<dbReference type="GO" id="GO:0006508">
    <property type="term" value="P:proteolysis"/>
    <property type="evidence" value="ECO:0007669"/>
    <property type="project" value="UniProtKB-UniRule"/>
</dbReference>
<dbReference type="GO" id="GO:0008237">
    <property type="term" value="F:metallopeptidase activity"/>
    <property type="evidence" value="ECO:0007669"/>
    <property type="project" value="UniProtKB-UniRule"/>
</dbReference>
<evidence type="ECO:0000259" key="14">
    <source>
        <dbReference type="Pfam" id="PF01433"/>
    </source>
</evidence>
<dbReference type="Gene3D" id="2.60.40.1730">
    <property type="entry name" value="tricorn interacting facor f3 domain"/>
    <property type="match status" value="1"/>
</dbReference>
<evidence type="ECO:0000259" key="15">
    <source>
        <dbReference type="Pfam" id="PF11940"/>
    </source>
</evidence>
<evidence type="ECO:0000256" key="12">
    <source>
        <dbReference type="ARBA" id="ARBA00059739"/>
    </source>
</evidence>
<keyword evidence="8" id="KW-0479">Metal-binding</keyword>
<dbReference type="SUPFAM" id="SSF55486">
    <property type="entry name" value="Metalloproteases ('zincins'), catalytic domain"/>
    <property type="match status" value="1"/>
</dbReference>
<evidence type="ECO:0000259" key="16">
    <source>
        <dbReference type="Pfam" id="PF17432"/>
    </source>
</evidence>
<evidence type="ECO:0000256" key="11">
    <source>
        <dbReference type="ARBA" id="ARBA00023049"/>
    </source>
</evidence>
<dbReference type="AlphaFoldDB" id="A4BS61"/>
<dbReference type="PANTHER" id="PTHR46322:SF1">
    <property type="entry name" value="PUROMYCIN-SENSITIVE AMINOPEPTIDASE"/>
    <property type="match status" value="1"/>
</dbReference>
<evidence type="ECO:0000256" key="6">
    <source>
        <dbReference type="ARBA" id="ARBA00022438"/>
    </source>
</evidence>
<dbReference type="FunFam" id="2.60.40.1840:FF:000001">
    <property type="entry name" value="Aminopeptidase N"/>
    <property type="match status" value="1"/>
</dbReference>
<evidence type="ECO:0000259" key="17">
    <source>
        <dbReference type="Pfam" id="PF17900"/>
    </source>
</evidence>
<evidence type="ECO:0000313" key="18">
    <source>
        <dbReference type="EMBL" id="EAR21540.1"/>
    </source>
</evidence>
<dbReference type="InterPro" id="IPR014782">
    <property type="entry name" value="Peptidase_M1_dom"/>
</dbReference>
<comment type="similarity">
    <text evidence="3">Belongs to the peptidase M1 family.</text>
</comment>
<dbReference type="HOGENOM" id="CLU_007993_2_0_6"/>
<evidence type="ECO:0000256" key="10">
    <source>
        <dbReference type="ARBA" id="ARBA00022833"/>
    </source>
</evidence>
<feature type="domain" description="Peptidase M1 alanyl aminopeptidase Ig-like fold" evidence="15">
    <location>
        <begin position="449"/>
        <end position="554"/>
    </location>
</feature>
<keyword evidence="9" id="KW-0378">Hydrolase</keyword>
<dbReference type="RefSeq" id="WP_004999170.1">
    <property type="nucleotide sequence ID" value="NZ_CH672427.1"/>
</dbReference>
<dbReference type="FunFam" id="3.30.2010.30:FF:000002">
    <property type="entry name" value="Putative aminopeptidase N"/>
    <property type="match status" value="1"/>
</dbReference>
<dbReference type="Pfam" id="PF17432">
    <property type="entry name" value="DUF3458_C"/>
    <property type="match status" value="1"/>
</dbReference>
<evidence type="ECO:0000256" key="7">
    <source>
        <dbReference type="ARBA" id="ARBA00022670"/>
    </source>
</evidence>
<dbReference type="InterPro" id="IPR001930">
    <property type="entry name" value="Peptidase_M1"/>
</dbReference>
<dbReference type="FunFam" id="2.60.40.1730:FF:000005">
    <property type="entry name" value="Aminopeptidase N"/>
    <property type="match status" value="1"/>
</dbReference>
<name>A4BS61_9GAMM</name>
<comment type="cofactor">
    <cofactor evidence="2">
        <name>Zn(2+)</name>
        <dbReference type="ChEBI" id="CHEBI:29105"/>
    </cofactor>
</comment>
<dbReference type="Proteomes" id="UP000003374">
    <property type="component" value="Unassembled WGS sequence"/>
</dbReference>
<dbReference type="InterPro" id="IPR038438">
    <property type="entry name" value="PepN_Ig-like_sf"/>
</dbReference>
<dbReference type="Gene3D" id="2.60.40.1840">
    <property type="match status" value="1"/>
</dbReference>
<keyword evidence="6" id="KW-0031">Aminopeptidase</keyword>
<dbReference type="Gene3D" id="1.25.50.10">
    <property type="entry name" value="Peptidase M1, alanyl aminopeptidase, C-terminal domain"/>
    <property type="match status" value="1"/>
</dbReference>
<keyword evidence="7" id="KW-0645">Protease</keyword>
<keyword evidence="10" id="KW-0862">Zinc</keyword>
<dbReference type="InterPro" id="IPR012779">
    <property type="entry name" value="Peptidase_M1_pepN"/>
</dbReference>
<dbReference type="MEROPS" id="M01.005"/>
<dbReference type="CDD" id="cd09600">
    <property type="entry name" value="M1_APN"/>
    <property type="match status" value="1"/>
</dbReference>
<accession>A4BS61</accession>